<reference evidence="1" key="2">
    <citation type="submission" date="2021-01" db="UniProtKB">
        <authorList>
            <consortium name="EnsemblPlants"/>
        </authorList>
    </citation>
    <scope>IDENTIFICATION</scope>
</reference>
<reference evidence="1 2" key="1">
    <citation type="journal article" date="2016" name="G3 (Bethesda)">
        <title>First Draft Assembly and Annotation of the Genome of a California Endemic Oak Quercus lobata Nee (Fagaceae).</title>
        <authorList>
            <person name="Sork V.L."/>
            <person name="Fitz-Gibbon S.T."/>
            <person name="Puiu D."/>
            <person name="Crepeau M."/>
            <person name="Gugger P.F."/>
            <person name="Sherman R."/>
            <person name="Stevens K."/>
            <person name="Langley C.H."/>
            <person name="Pellegrini M."/>
            <person name="Salzberg S.L."/>
        </authorList>
    </citation>
    <scope>NUCLEOTIDE SEQUENCE [LARGE SCALE GENOMIC DNA]</scope>
    <source>
        <strain evidence="1 2">cv. SW786</strain>
    </source>
</reference>
<dbReference type="Gramene" id="QL07p015796:mrna">
    <property type="protein sequence ID" value="QL07p015796:mrna"/>
    <property type="gene ID" value="QL07p015796"/>
</dbReference>
<dbReference type="InParanoid" id="A0A7N2M368"/>
<proteinExistence type="predicted"/>
<protein>
    <submittedName>
        <fullName evidence="1">Uncharacterized protein</fullName>
    </submittedName>
</protein>
<dbReference type="Proteomes" id="UP000594261">
    <property type="component" value="Chromosome 7"/>
</dbReference>
<keyword evidence="2" id="KW-1185">Reference proteome</keyword>
<dbReference type="EMBL" id="LRBV02000007">
    <property type="status" value="NOT_ANNOTATED_CDS"/>
    <property type="molecule type" value="Genomic_DNA"/>
</dbReference>
<name>A0A7N2M368_QUELO</name>
<evidence type="ECO:0000313" key="2">
    <source>
        <dbReference type="Proteomes" id="UP000594261"/>
    </source>
</evidence>
<organism evidence="1 2">
    <name type="scientific">Quercus lobata</name>
    <name type="common">Valley oak</name>
    <dbReference type="NCBI Taxonomy" id="97700"/>
    <lineage>
        <taxon>Eukaryota</taxon>
        <taxon>Viridiplantae</taxon>
        <taxon>Streptophyta</taxon>
        <taxon>Embryophyta</taxon>
        <taxon>Tracheophyta</taxon>
        <taxon>Spermatophyta</taxon>
        <taxon>Magnoliopsida</taxon>
        <taxon>eudicotyledons</taxon>
        <taxon>Gunneridae</taxon>
        <taxon>Pentapetalae</taxon>
        <taxon>rosids</taxon>
        <taxon>fabids</taxon>
        <taxon>Fagales</taxon>
        <taxon>Fagaceae</taxon>
        <taxon>Quercus</taxon>
    </lineage>
</organism>
<sequence length="118" mass="13644">MDYSDAGAECEIEALGGCEGSNPEQTSAQLARLNQRLQHESQRYSESIDDLLMLYKKKGLKISEIKKTYKAFLIDCMLVRLHVLRRVKFDWNASFFQHRVGFGSMNCNDHSIIKIIYH</sequence>
<accession>A0A7N2M368</accession>
<dbReference type="EnsemblPlants" id="QL07p015796:mrna">
    <property type="protein sequence ID" value="QL07p015796:mrna"/>
    <property type="gene ID" value="QL07p015796"/>
</dbReference>
<dbReference type="AlphaFoldDB" id="A0A7N2M368"/>
<evidence type="ECO:0000313" key="1">
    <source>
        <dbReference type="EnsemblPlants" id="QL07p015796:mrna"/>
    </source>
</evidence>